<reference evidence="2 3" key="1">
    <citation type="journal article" date="2019" name="PLoS Biol.">
        <title>Sex chromosomes control vertical transmission of feminizing Wolbachia symbionts in an isopod.</title>
        <authorList>
            <person name="Becking T."/>
            <person name="Chebbi M.A."/>
            <person name="Giraud I."/>
            <person name="Moumen B."/>
            <person name="Laverre T."/>
            <person name="Caubet Y."/>
            <person name="Peccoud J."/>
            <person name="Gilbert C."/>
            <person name="Cordaux R."/>
        </authorList>
    </citation>
    <scope>NUCLEOTIDE SEQUENCE [LARGE SCALE GENOMIC DNA]</scope>
    <source>
        <strain evidence="2">ANa2</strain>
        <tissue evidence="2">Whole body excluding digestive tract and cuticle</tissue>
    </source>
</reference>
<evidence type="ECO:0000259" key="1">
    <source>
        <dbReference type="Pfam" id="PF01321"/>
    </source>
</evidence>
<name>A0A5N5SK14_9CRUS</name>
<dbReference type="InterPro" id="IPR000587">
    <property type="entry name" value="Creatinase_N"/>
</dbReference>
<dbReference type="InterPro" id="IPR050422">
    <property type="entry name" value="X-Pro_aminopeptidase_P"/>
</dbReference>
<dbReference type="PANTHER" id="PTHR43763:SF6">
    <property type="entry name" value="XAA-PRO AMINOPEPTIDASE 1"/>
    <property type="match status" value="1"/>
</dbReference>
<protein>
    <recommendedName>
        <fullName evidence="1">Creatinase N-terminal domain-containing protein</fullName>
    </recommendedName>
</protein>
<accession>A0A5N5SK14</accession>
<dbReference type="Gene3D" id="3.40.350.10">
    <property type="entry name" value="Creatinase/prolidase N-terminal domain"/>
    <property type="match status" value="1"/>
</dbReference>
<dbReference type="PANTHER" id="PTHR43763">
    <property type="entry name" value="XAA-PRO AMINOPEPTIDASE 1"/>
    <property type="match status" value="1"/>
</dbReference>
<dbReference type="AlphaFoldDB" id="A0A5N5SK14"/>
<evidence type="ECO:0000313" key="3">
    <source>
        <dbReference type="Proteomes" id="UP000326759"/>
    </source>
</evidence>
<organism evidence="2 3">
    <name type="scientific">Armadillidium nasatum</name>
    <dbReference type="NCBI Taxonomy" id="96803"/>
    <lineage>
        <taxon>Eukaryota</taxon>
        <taxon>Metazoa</taxon>
        <taxon>Ecdysozoa</taxon>
        <taxon>Arthropoda</taxon>
        <taxon>Crustacea</taxon>
        <taxon>Multicrustacea</taxon>
        <taxon>Malacostraca</taxon>
        <taxon>Eumalacostraca</taxon>
        <taxon>Peracarida</taxon>
        <taxon>Isopoda</taxon>
        <taxon>Oniscidea</taxon>
        <taxon>Crinocheta</taxon>
        <taxon>Armadillidiidae</taxon>
        <taxon>Armadillidium</taxon>
    </lineage>
</organism>
<keyword evidence="3" id="KW-1185">Reference proteome</keyword>
<gene>
    <name evidence="2" type="ORF">Anas_01704</name>
</gene>
<dbReference type="SUPFAM" id="SSF53092">
    <property type="entry name" value="Creatinase/prolidase N-terminal domain"/>
    <property type="match status" value="1"/>
</dbReference>
<evidence type="ECO:0000313" key="2">
    <source>
        <dbReference type="EMBL" id="KAB7494405.1"/>
    </source>
</evidence>
<comment type="caution">
    <text evidence="2">The sequence shown here is derived from an EMBL/GenBank/DDBJ whole genome shotgun (WGS) entry which is preliminary data.</text>
</comment>
<dbReference type="Proteomes" id="UP000326759">
    <property type="component" value="Unassembled WGS sequence"/>
</dbReference>
<proteinExistence type="predicted"/>
<dbReference type="Pfam" id="PF01321">
    <property type="entry name" value="Creatinase_N"/>
    <property type="match status" value="1"/>
</dbReference>
<feature type="domain" description="Creatinase N-terminal" evidence="1">
    <location>
        <begin position="93"/>
        <end position="198"/>
    </location>
</feature>
<dbReference type="EMBL" id="SEYY01024086">
    <property type="protein sequence ID" value="KAB7494405.1"/>
    <property type="molecule type" value="Genomic_DNA"/>
</dbReference>
<dbReference type="OrthoDB" id="6380677at2759"/>
<sequence>MIYYCNELFGFYSIFGSPSAVCSFHFKTDVDWSLAEGEQKFPEWISKFKSNNNNFGRSRTVRASGDGGEYDIRTGCSKPNSNQPENRVDTSIRLKALREKLLASSFDAIIIPSSDEHQNEYVAPSDKRREFITGFTGSSGTAVVTKEANTLWTDSRYTLQADQQVDCSWKIITKSLRTVTPPKWLTEQLAAESKVGGDIRLFGAKQWIEATKALN</sequence>
<feature type="non-terminal residue" evidence="2">
    <location>
        <position position="215"/>
    </location>
</feature>
<dbReference type="InterPro" id="IPR029149">
    <property type="entry name" value="Creatin/AminoP/Spt16_N"/>
</dbReference>